<keyword evidence="1" id="KW-0479">Metal-binding</keyword>
<dbReference type="EMBL" id="OC941377">
    <property type="protein sequence ID" value="CAD7662160.1"/>
    <property type="molecule type" value="Genomic_DNA"/>
</dbReference>
<protein>
    <submittedName>
        <fullName evidence="4">Uncharacterized protein</fullName>
    </submittedName>
</protein>
<dbReference type="EMBL" id="CAJPVJ010026552">
    <property type="protein sequence ID" value="CAG2179296.1"/>
    <property type="molecule type" value="Genomic_DNA"/>
</dbReference>
<dbReference type="GO" id="GO:0046872">
    <property type="term" value="F:metal ion binding"/>
    <property type="evidence" value="ECO:0007669"/>
    <property type="project" value="UniProtKB-KW"/>
</dbReference>
<keyword evidence="5" id="KW-1185">Reference proteome</keyword>
<dbReference type="AlphaFoldDB" id="A0A7R9QYP6"/>
<dbReference type="InterPro" id="IPR047115">
    <property type="entry name" value="ARSB"/>
</dbReference>
<evidence type="ECO:0000256" key="3">
    <source>
        <dbReference type="ARBA" id="ARBA00023180"/>
    </source>
</evidence>
<accession>A0A7R9QYP6</accession>
<dbReference type="SUPFAM" id="SSF53649">
    <property type="entry name" value="Alkaline phosphatase-like"/>
    <property type="match status" value="1"/>
</dbReference>
<evidence type="ECO:0000313" key="5">
    <source>
        <dbReference type="Proteomes" id="UP000728032"/>
    </source>
</evidence>
<dbReference type="GO" id="GO:0008484">
    <property type="term" value="F:sulfuric ester hydrolase activity"/>
    <property type="evidence" value="ECO:0007669"/>
    <property type="project" value="InterPro"/>
</dbReference>
<evidence type="ECO:0000313" key="4">
    <source>
        <dbReference type="EMBL" id="CAD7662160.1"/>
    </source>
</evidence>
<dbReference type="OrthoDB" id="6420441at2759"/>
<organism evidence="4">
    <name type="scientific">Oppiella nova</name>
    <dbReference type="NCBI Taxonomy" id="334625"/>
    <lineage>
        <taxon>Eukaryota</taxon>
        <taxon>Metazoa</taxon>
        <taxon>Ecdysozoa</taxon>
        <taxon>Arthropoda</taxon>
        <taxon>Chelicerata</taxon>
        <taxon>Arachnida</taxon>
        <taxon>Acari</taxon>
        <taxon>Acariformes</taxon>
        <taxon>Sarcoptiformes</taxon>
        <taxon>Oribatida</taxon>
        <taxon>Brachypylina</taxon>
        <taxon>Oppioidea</taxon>
        <taxon>Oppiidae</taxon>
        <taxon>Oppiella</taxon>
    </lineage>
</organism>
<keyword evidence="2" id="KW-0106">Calcium</keyword>
<dbReference type="InterPro" id="IPR017850">
    <property type="entry name" value="Alkaline_phosphatase_core_sf"/>
</dbReference>
<dbReference type="Gene3D" id="3.30.1120.10">
    <property type="match status" value="1"/>
</dbReference>
<dbReference type="PANTHER" id="PTHR10342:SF273">
    <property type="entry name" value="RE14504P"/>
    <property type="match status" value="1"/>
</dbReference>
<reference evidence="4" key="1">
    <citation type="submission" date="2020-11" db="EMBL/GenBank/DDBJ databases">
        <authorList>
            <person name="Tran Van P."/>
        </authorList>
    </citation>
    <scope>NUCLEOTIDE SEQUENCE</scope>
</reference>
<sequence length="213" mass="24136">MADERDIYGRSQWSALSNNDRPVRQQLIYNVNPVYDVSAIRWHDWKLMQNSPLALTAYRSAPVAYSTNASTKGQSFKRRQTMDRVSCKSYDVLSRMDRAPDYEALSDAVVECGPTPVATDAANDCPKGQLCLYNLRHDPCEYHNLIAETDPEFVRFLWNKLVTFNGTSVPPLSLVPLDPRADPSLHNNRWTNWLDTGEQADQVDGSIANKVEL</sequence>
<dbReference type="Proteomes" id="UP000728032">
    <property type="component" value="Unassembled WGS sequence"/>
</dbReference>
<evidence type="ECO:0000256" key="2">
    <source>
        <dbReference type="ARBA" id="ARBA00022837"/>
    </source>
</evidence>
<keyword evidence="3" id="KW-0325">Glycoprotein</keyword>
<proteinExistence type="predicted"/>
<evidence type="ECO:0000256" key="1">
    <source>
        <dbReference type="ARBA" id="ARBA00022723"/>
    </source>
</evidence>
<dbReference type="PANTHER" id="PTHR10342">
    <property type="entry name" value="ARYLSULFATASE"/>
    <property type="match status" value="1"/>
</dbReference>
<name>A0A7R9QYP6_9ACAR</name>
<gene>
    <name evidence="4" type="ORF">ONB1V03_LOCUS18720</name>
</gene>